<evidence type="ECO:0000313" key="8">
    <source>
        <dbReference type="EMBL" id="KAJ8605531.1"/>
    </source>
</evidence>
<dbReference type="PIRSF" id="PIRSF016379">
    <property type="entry name" value="ENT"/>
    <property type="match status" value="1"/>
</dbReference>
<feature type="transmembrane region" description="Helical" evidence="7">
    <location>
        <begin position="88"/>
        <end position="107"/>
    </location>
</feature>
<evidence type="ECO:0000256" key="2">
    <source>
        <dbReference type="ARBA" id="ARBA00007965"/>
    </source>
</evidence>
<comment type="subcellular location">
    <subcellularLocation>
        <location evidence="1">Membrane</location>
        <topology evidence="1">Multi-pass membrane protein</topology>
    </subcellularLocation>
</comment>
<evidence type="ECO:0000313" key="9">
    <source>
        <dbReference type="Proteomes" id="UP001230188"/>
    </source>
</evidence>
<feature type="transmembrane region" description="Helical" evidence="7">
    <location>
        <begin position="12"/>
        <end position="33"/>
    </location>
</feature>
<evidence type="ECO:0000256" key="7">
    <source>
        <dbReference type="SAM" id="Phobius"/>
    </source>
</evidence>
<name>A0AAD7XQR6_9STRA</name>
<dbReference type="Pfam" id="PF01733">
    <property type="entry name" value="Nucleoside_tran"/>
    <property type="match status" value="1"/>
</dbReference>
<feature type="transmembrane region" description="Helical" evidence="7">
    <location>
        <begin position="188"/>
        <end position="207"/>
    </location>
</feature>
<feature type="transmembrane region" description="Helical" evidence="7">
    <location>
        <begin position="377"/>
        <end position="397"/>
    </location>
</feature>
<dbReference type="InterPro" id="IPR002259">
    <property type="entry name" value="Eqnu_transpt"/>
</dbReference>
<dbReference type="GO" id="GO:0005886">
    <property type="term" value="C:plasma membrane"/>
    <property type="evidence" value="ECO:0007669"/>
    <property type="project" value="TreeGrafter"/>
</dbReference>
<evidence type="ECO:0000256" key="3">
    <source>
        <dbReference type="ARBA" id="ARBA00022448"/>
    </source>
</evidence>
<keyword evidence="4 7" id="KW-0812">Transmembrane</keyword>
<dbReference type="PANTHER" id="PTHR10332:SF88">
    <property type="entry name" value="EQUILIBRATIVE NUCLEOSIDE TRANSPORTER 1, ISOFORM A"/>
    <property type="match status" value="1"/>
</dbReference>
<protein>
    <submittedName>
        <fullName evidence="8">Uncharacterized protein</fullName>
    </submittedName>
</protein>
<sequence>MEVQNSKIYESVVAGWAVATMGCAALFSWNAVITASSYYSKMFCGSPLHRSYESIFSITYQTTSLLGTVYAARVTEEMSAEKRIIPRLRSLAVLFGGLTVLACVPSAPRDWVFTPATLVGVAACGALSQALGSALYGIAAAMPPAFVSWNMAGQAVGGLVPAAIVVATDLATPMSNDDDCGEKDVDPAAVGYFAAASALFVIAEAAFRVLDRTAVFRQYVVEPARKRARRSEESSAAPLVAADSKPHDEWRTIAHLAHLCSVPAAAVFVIFAVTLATFPTLTALARAAHHADDDDGDGSRFRELFVPLLFLEFNLFDFFGRSAAPLFKPLTLRPKALLVASCLRVFFVPLVALGTLAGGRYNHLKSSAILRASPAPFVLMAPFALTNGLVATLAMGAGRPLVHEDHHELAGNILSFFLTFGLTVGSALSFPLLALVS</sequence>
<feature type="transmembrane region" description="Helical" evidence="7">
    <location>
        <begin position="146"/>
        <end position="168"/>
    </location>
</feature>
<reference evidence="8" key="1">
    <citation type="submission" date="2023-01" db="EMBL/GenBank/DDBJ databases">
        <title>Metagenome sequencing of chrysophaentin producing Chrysophaeum taylorii.</title>
        <authorList>
            <person name="Davison J."/>
            <person name="Bewley C."/>
        </authorList>
    </citation>
    <scope>NUCLEOTIDE SEQUENCE</scope>
    <source>
        <strain evidence="8">NIES-1699</strain>
    </source>
</reference>
<gene>
    <name evidence="8" type="ORF">CTAYLR_000076</name>
</gene>
<dbReference type="PANTHER" id="PTHR10332">
    <property type="entry name" value="EQUILIBRATIVE NUCLEOSIDE TRANSPORTER"/>
    <property type="match status" value="1"/>
</dbReference>
<dbReference type="Proteomes" id="UP001230188">
    <property type="component" value="Unassembled WGS sequence"/>
</dbReference>
<dbReference type="AlphaFoldDB" id="A0AAD7XQR6"/>
<evidence type="ECO:0000256" key="1">
    <source>
        <dbReference type="ARBA" id="ARBA00004141"/>
    </source>
</evidence>
<feature type="transmembrane region" description="Helical" evidence="7">
    <location>
        <begin position="113"/>
        <end position="139"/>
    </location>
</feature>
<accession>A0AAD7XQR6</accession>
<evidence type="ECO:0000256" key="5">
    <source>
        <dbReference type="ARBA" id="ARBA00022989"/>
    </source>
</evidence>
<dbReference type="PROSITE" id="PS51257">
    <property type="entry name" value="PROKAR_LIPOPROTEIN"/>
    <property type="match status" value="1"/>
</dbReference>
<keyword evidence="3" id="KW-0813">Transport</keyword>
<feature type="transmembrane region" description="Helical" evidence="7">
    <location>
        <begin position="409"/>
        <end position="436"/>
    </location>
</feature>
<keyword evidence="5 7" id="KW-1133">Transmembrane helix</keyword>
<keyword evidence="9" id="KW-1185">Reference proteome</keyword>
<comment type="similarity">
    <text evidence="2">Belongs to the SLC29A/ENT transporter (TC 2.A.57) family.</text>
</comment>
<organism evidence="8 9">
    <name type="scientific">Chrysophaeum taylorii</name>
    <dbReference type="NCBI Taxonomy" id="2483200"/>
    <lineage>
        <taxon>Eukaryota</taxon>
        <taxon>Sar</taxon>
        <taxon>Stramenopiles</taxon>
        <taxon>Ochrophyta</taxon>
        <taxon>Pelagophyceae</taxon>
        <taxon>Pelagomonadales</taxon>
        <taxon>Pelagomonadaceae</taxon>
        <taxon>Chrysophaeum</taxon>
    </lineage>
</organism>
<comment type="caution">
    <text evidence="8">The sequence shown here is derived from an EMBL/GenBank/DDBJ whole genome shotgun (WGS) entry which is preliminary data.</text>
</comment>
<keyword evidence="6 7" id="KW-0472">Membrane</keyword>
<feature type="transmembrane region" description="Helical" evidence="7">
    <location>
        <begin position="336"/>
        <end position="357"/>
    </location>
</feature>
<dbReference type="PRINTS" id="PR01130">
    <property type="entry name" value="DERENTRNSPRT"/>
</dbReference>
<dbReference type="GO" id="GO:0005337">
    <property type="term" value="F:nucleoside transmembrane transporter activity"/>
    <property type="evidence" value="ECO:0007669"/>
    <property type="project" value="InterPro"/>
</dbReference>
<dbReference type="EMBL" id="JAQMWT010000314">
    <property type="protein sequence ID" value="KAJ8605531.1"/>
    <property type="molecule type" value="Genomic_DNA"/>
</dbReference>
<proteinExistence type="inferred from homology"/>
<feature type="transmembrane region" description="Helical" evidence="7">
    <location>
        <begin position="259"/>
        <end position="284"/>
    </location>
</feature>
<evidence type="ECO:0000256" key="6">
    <source>
        <dbReference type="ARBA" id="ARBA00023136"/>
    </source>
</evidence>
<evidence type="ECO:0000256" key="4">
    <source>
        <dbReference type="ARBA" id="ARBA00022692"/>
    </source>
</evidence>